<organism evidence="6 7">
    <name type="scientific">Paenibacillus chungangensis</name>
    <dbReference type="NCBI Taxonomy" id="696535"/>
    <lineage>
        <taxon>Bacteria</taxon>
        <taxon>Bacillati</taxon>
        <taxon>Bacillota</taxon>
        <taxon>Bacilli</taxon>
        <taxon>Bacillales</taxon>
        <taxon>Paenibacillaceae</taxon>
        <taxon>Paenibacillus</taxon>
    </lineage>
</organism>
<keyword evidence="1" id="KW-0963">Cytoplasm</keyword>
<dbReference type="SMART" id="SM00448">
    <property type="entry name" value="REC"/>
    <property type="match status" value="1"/>
</dbReference>
<dbReference type="Pfam" id="PF00072">
    <property type="entry name" value="Response_reg"/>
    <property type="match status" value="1"/>
</dbReference>
<reference evidence="7" key="1">
    <citation type="journal article" date="2019" name="Int. J. Syst. Evol. Microbiol.">
        <title>The Global Catalogue of Microorganisms (GCM) 10K type strain sequencing project: providing services to taxonomists for standard genome sequencing and annotation.</title>
        <authorList>
            <consortium name="The Broad Institute Genomics Platform"/>
            <consortium name="The Broad Institute Genome Sequencing Center for Infectious Disease"/>
            <person name="Wu L."/>
            <person name="Ma J."/>
        </authorList>
    </citation>
    <scope>NUCLEOTIDE SEQUENCE [LARGE SCALE GENOMIC DNA]</scope>
    <source>
        <strain evidence="7">CCUG 59129</strain>
    </source>
</reference>
<dbReference type="EMBL" id="JBHTJZ010000030">
    <property type="protein sequence ID" value="MFD0961075.1"/>
    <property type="molecule type" value="Genomic_DNA"/>
</dbReference>
<comment type="caution">
    <text evidence="6">The sequence shown here is derived from an EMBL/GenBank/DDBJ whole genome shotgun (WGS) entry which is preliminary data.</text>
</comment>
<dbReference type="InterPro" id="IPR051552">
    <property type="entry name" value="HptR"/>
</dbReference>
<keyword evidence="2" id="KW-0238">DNA-binding</keyword>
<dbReference type="InterPro" id="IPR001789">
    <property type="entry name" value="Sig_transdc_resp-reg_receiver"/>
</dbReference>
<gene>
    <name evidence="6" type="ORF">ACFQ2I_17060</name>
</gene>
<dbReference type="SUPFAM" id="SSF52172">
    <property type="entry name" value="CheY-like"/>
    <property type="match status" value="1"/>
</dbReference>
<dbReference type="Gene3D" id="3.40.50.2300">
    <property type="match status" value="1"/>
</dbReference>
<proteinExistence type="predicted"/>
<feature type="domain" description="Response regulatory" evidence="5">
    <location>
        <begin position="2"/>
        <end position="119"/>
    </location>
</feature>
<keyword evidence="7" id="KW-1185">Reference proteome</keyword>
<feature type="region of interest" description="Disordered" evidence="4">
    <location>
        <begin position="126"/>
        <end position="151"/>
    </location>
</feature>
<name>A0ABW3HUA6_9BACL</name>
<evidence type="ECO:0000259" key="5">
    <source>
        <dbReference type="PROSITE" id="PS50110"/>
    </source>
</evidence>
<accession>A0ABW3HUA6</accession>
<dbReference type="Proteomes" id="UP001596989">
    <property type="component" value="Unassembled WGS sequence"/>
</dbReference>
<dbReference type="InterPro" id="IPR011006">
    <property type="entry name" value="CheY-like_superfamily"/>
</dbReference>
<evidence type="ECO:0000313" key="7">
    <source>
        <dbReference type="Proteomes" id="UP001596989"/>
    </source>
</evidence>
<dbReference type="CDD" id="cd17536">
    <property type="entry name" value="REC_YesN-like"/>
    <property type="match status" value="1"/>
</dbReference>
<dbReference type="RefSeq" id="WP_377566293.1">
    <property type="nucleotide sequence ID" value="NZ_JBHTJZ010000030.1"/>
</dbReference>
<feature type="compositionally biased region" description="Basic and acidic residues" evidence="4">
    <location>
        <begin position="126"/>
        <end position="139"/>
    </location>
</feature>
<evidence type="ECO:0000256" key="3">
    <source>
        <dbReference type="PROSITE-ProRule" id="PRU00169"/>
    </source>
</evidence>
<feature type="modified residue" description="4-aspartylphosphate" evidence="3">
    <location>
        <position position="54"/>
    </location>
</feature>
<evidence type="ECO:0000256" key="4">
    <source>
        <dbReference type="SAM" id="MobiDB-lite"/>
    </source>
</evidence>
<dbReference type="PROSITE" id="PS50110">
    <property type="entry name" value="RESPONSE_REGULATORY"/>
    <property type="match status" value="1"/>
</dbReference>
<protein>
    <submittedName>
        <fullName evidence="6">Response regulator</fullName>
    </submittedName>
</protein>
<evidence type="ECO:0000313" key="6">
    <source>
        <dbReference type="EMBL" id="MFD0961075.1"/>
    </source>
</evidence>
<dbReference type="PANTHER" id="PTHR42713:SF3">
    <property type="entry name" value="TRANSCRIPTIONAL REGULATORY PROTEIN HPTR"/>
    <property type="match status" value="1"/>
</dbReference>
<evidence type="ECO:0000256" key="1">
    <source>
        <dbReference type="ARBA" id="ARBA00022490"/>
    </source>
</evidence>
<keyword evidence="3" id="KW-0597">Phosphoprotein</keyword>
<evidence type="ECO:0000256" key="2">
    <source>
        <dbReference type="ARBA" id="ARBA00023125"/>
    </source>
</evidence>
<sequence>MKAIVVDDERHTRIFLQTVFDWNALGVTEVMEADNGETALQLIFEHRPELILTDMRMPGKDGVRLLQALTELGYPHRKIVISGYDEYAYMKTAIAYGGFDYFIKPIDEEEVFKRLIEAVRELDAETSKERERQAMEARRSRSNGHTGTTVCPYAQIDRM</sequence>
<dbReference type="PANTHER" id="PTHR42713">
    <property type="entry name" value="HISTIDINE KINASE-RELATED"/>
    <property type="match status" value="1"/>
</dbReference>